<evidence type="ECO:0000256" key="6">
    <source>
        <dbReference type="ARBA" id="ARBA00023212"/>
    </source>
</evidence>
<dbReference type="InterPro" id="IPR001452">
    <property type="entry name" value="SH3_domain"/>
</dbReference>
<feature type="domain" description="IMD" evidence="11">
    <location>
        <begin position="1"/>
        <end position="92"/>
    </location>
</feature>
<dbReference type="PANTHER" id="PTHR14206">
    <property type="entry name" value="BRAIN-SPECIFIC ANGIOGENESIS INHIBITOR 1-ASSOCIATED PROTEIN 2"/>
    <property type="match status" value="1"/>
</dbReference>
<dbReference type="SUPFAM" id="SSF50044">
    <property type="entry name" value="SH3-domain"/>
    <property type="match status" value="1"/>
</dbReference>
<evidence type="ECO:0000256" key="5">
    <source>
        <dbReference type="ARBA" id="ARBA00023054"/>
    </source>
</evidence>
<keyword evidence="13" id="KW-1185">Reference proteome</keyword>
<dbReference type="OrthoDB" id="9944156at2759"/>
<feature type="domain" description="SH3" evidence="10">
    <location>
        <begin position="253"/>
        <end position="316"/>
    </location>
</feature>
<evidence type="ECO:0000256" key="9">
    <source>
        <dbReference type="SAM" id="MobiDB-lite"/>
    </source>
</evidence>
<evidence type="ECO:0000256" key="1">
    <source>
        <dbReference type="ARBA" id="ARBA00004245"/>
    </source>
</evidence>
<dbReference type="Pfam" id="PF07653">
    <property type="entry name" value="SH3_2"/>
    <property type="match status" value="1"/>
</dbReference>
<dbReference type="STRING" id="137246.A0A401SWG2"/>
<gene>
    <name evidence="12" type="ORF">chiPu_0013196</name>
</gene>
<dbReference type="Proteomes" id="UP000287033">
    <property type="component" value="Unassembled WGS sequence"/>
</dbReference>
<dbReference type="Pfam" id="PF08397">
    <property type="entry name" value="IMD"/>
    <property type="match status" value="2"/>
</dbReference>
<evidence type="ECO:0000256" key="7">
    <source>
        <dbReference type="PROSITE-ProRule" id="PRU00192"/>
    </source>
</evidence>
<name>A0A401SWG2_CHIPU</name>
<evidence type="ECO:0000313" key="12">
    <source>
        <dbReference type="EMBL" id="GCC34721.1"/>
    </source>
</evidence>
<feature type="compositionally biased region" description="Basic and acidic residues" evidence="9">
    <location>
        <begin position="220"/>
        <end position="230"/>
    </location>
</feature>
<dbReference type="PROSITE" id="PS50002">
    <property type="entry name" value="SH3"/>
    <property type="match status" value="1"/>
</dbReference>
<evidence type="ECO:0000313" key="13">
    <source>
        <dbReference type="Proteomes" id="UP000287033"/>
    </source>
</evidence>
<protein>
    <recommendedName>
        <fullName evidence="14">SH3 domain-containing protein</fullName>
    </recommendedName>
</protein>
<accession>A0A401SWG2</accession>
<keyword evidence="2 7" id="KW-0728">SH3 domain</keyword>
<dbReference type="GO" id="GO:0051017">
    <property type="term" value="P:actin filament bundle assembly"/>
    <property type="evidence" value="ECO:0007669"/>
    <property type="project" value="TreeGrafter"/>
</dbReference>
<feature type="compositionally biased region" description="Pro residues" evidence="9">
    <location>
        <begin position="359"/>
        <end position="368"/>
    </location>
</feature>
<dbReference type="PANTHER" id="PTHR14206:SF5">
    <property type="entry name" value="BRAIN-SPECIFIC ANGIOGENESIS INHIBITOR 1-ASSOCIATED PROTEIN 2-LIKE PROTEIN 2"/>
    <property type="match status" value="1"/>
</dbReference>
<dbReference type="GO" id="GO:0007009">
    <property type="term" value="P:plasma membrane organization"/>
    <property type="evidence" value="ECO:0007669"/>
    <property type="project" value="InterPro"/>
</dbReference>
<evidence type="ECO:0008006" key="14">
    <source>
        <dbReference type="Google" id="ProtNLM"/>
    </source>
</evidence>
<dbReference type="GO" id="GO:0030838">
    <property type="term" value="P:positive regulation of actin filament polymerization"/>
    <property type="evidence" value="ECO:0007669"/>
    <property type="project" value="TreeGrafter"/>
</dbReference>
<dbReference type="Gene3D" id="1.20.1270.60">
    <property type="entry name" value="Arfaptin homology (AH) domain/BAR domain"/>
    <property type="match status" value="2"/>
</dbReference>
<dbReference type="AlphaFoldDB" id="A0A401SWG2"/>
<proteinExistence type="predicted"/>
<dbReference type="GO" id="GO:0005829">
    <property type="term" value="C:cytosol"/>
    <property type="evidence" value="ECO:0007669"/>
    <property type="project" value="TreeGrafter"/>
</dbReference>
<dbReference type="SMART" id="SM00326">
    <property type="entry name" value="SH3"/>
    <property type="match status" value="1"/>
</dbReference>
<dbReference type="EMBL" id="BEZZ01000626">
    <property type="protein sequence ID" value="GCC34721.1"/>
    <property type="molecule type" value="Genomic_DNA"/>
</dbReference>
<feature type="compositionally biased region" description="Low complexity" evidence="9">
    <location>
        <begin position="235"/>
        <end position="247"/>
    </location>
</feature>
<keyword evidence="6" id="KW-0206">Cytoskeleton</keyword>
<evidence type="ECO:0000256" key="8">
    <source>
        <dbReference type="SAM" id="Coils"/>
    </source>
</evidence>
<dbReference type="GO" id="GO:0005654">
    <property type="term" value="C:nucleoplasm"/>
    <property type="evidence" value="ECO:0007669"/>
    <property type="project" value="TreeGrafter"/>
</dbReference>
<evidence type="ECO:0000259" key="11">
    <source>
        <dbReference type="PROSITE" id="PS51338"/>
    </source>
</evidence>
<organism evidence="12 13">
    <name type="scientific">Chiloscyllium punctatum</name>
    <name type="common">Brownbanded bambooshark</name>
    <name type="synonym">Hemiscyllium punctatum</name>
    <dbReference type="NCBI Taxonomy" id="137246"/>
    <lineage>
        <taxon>Eukaryota</taxon>
        <taxon>Metazoa</taxon>
        <taxon>Chordata</taxon>
        <taxon>Craniata</taxon>
        <taxon>Vertebrata</taxon>
        <taxon>Chondrichthyes</taxon>
        <taxon>Elasmobranchii</taxon>
        <taxon>Galeomorphii</taxon>
        <taxon>Galeoidea</taxon>
        <taxon>Orectolobiformes</taxon>
        <taxon>Hemiscylliidae</taxon>
        <taxon>Chiloscyllium</taxon>
    </lineage>
</organism>
<dbReference type="OMA" id="RADAWME"/>
<dbReference type="PROSITE" id="PS51338">
    <property type="entry name" value="IMD"/>
    <property type="match status" value="1"/>
</dbReference>
<comment type="caution">
    <text evidence="12">The sequence shown here is derived from an EMBL/GenBank/DDBJ whole genome shotgun (WGS) entry which is preliminary data.</text>
</comment>
<evidence type="ECO:0000256" key="2">
    <source>
        <dbReference type="ARBA" id="ARBA00022443"/>
    </source>
</evidence>
<feature type="coiled-coil region" evidence="8">
    <location>
        <begin position="109"/>
        <end position="166"/>
    </location>
</feature>
<dbReference type="InterPro" id="IPR036028">
    <property type="entry name" value="SH3-like_dom_sf"/>
</dbReference>
<dbReference type="GO" id="GO:0051764">
    <property type="term" value="P:actin crosslink formation"/>
    <property type="evidence" value="ECO:0007669"/>
    <property type="project" value="TreeGrafter"/>
</dbReference>
<dbReference type="InterPro" id="IPR013606">
    <property type="entry name" value="I-BAR_dom"/>
</dbReference>
<dbReference type="FunFam" id="2.30.30.40:FF:000018">
    <property type="entry name" value="Brain-specific angiogenesis inhibitor 1-associated protein 2"/>
    <property type="match status" value="1"/>
</dbReference>
<keyword evidence="5 8" id="KW-0175">Coiled coil</keyword>
<evidence type="ECO:0000259" key="10">
    <source>
        <dbReference type="PROSITE" id="PS50002"/>
    </source>
</evidence>
<sequence length="439" mass="49838">MSRSADPIYRSTLNTYQNIMEQYNPGLQNLVFLGTNFVRVFRMLVTAANDYFTAVEKFGTQALQTSTSQTLGQVLLQMTDTQRQLSNDLEVIESKHRFEMEHRKRIEVLSEANAELQRLDRMRSSQTRDMQERIYNLESSLDLFLRNSYKQALAEERRRYRFLAEKHFHLSFQFLSFYNKARDVLHSKSDDNVSRYSYVPSPQPSSRELNGAELTTYPYSDHRQLEERNASPRAGSEGRLSRSGSLGEKINAMVNPRVQAIASHSASSNKTMLSFERGDIIAILVPEARNGWLYGKLEGTPKQGWFPCSFVRPLEEEIRRREPSTRPFPMRSSRSANDLLDPKDFVLPPADYNSGPTASVPPAPPLPSSPSTRSQSPAPPNLSSRRNSATSLAVSESAQSRKLSSSDSQPELFPRGTNPFATVKLRPTVTNDRSRPFVR</sequence>
<feature type="region of interest" description="Disordered" evidence="9">
    <location>
        <begin position="319"/>
        <end position="439"/>
    </location>
</feature>
<evidence type="ECO:0000256" key="4">
    <source>
        <dbReference type="ARBA" id="ARBA00022553"/>
    </source>
</evidence>
<dbReference type="SUPFAM" id="SSF103657">
    <property type="entry name" value="BAR/IMD domain-like"/>
    <property type="match status" value="1"/>
</dbReference>
<keyword evidence="4" id="KW-0597">Phosphoprotein</keyword>
<feature type="region of interest" description="Disordered" evidence="9">
    <location>
        <begin position="220"/>
        <end position="247"/>
    </location>
</feature>
<keyword evidence="3" id="KW-0963">Cytoplasm</keyword>
<dbReference type="Gene3D" id="2.30.30.40">
    <property type="entry name" value="SH3 Domains"/>
    <property type="match status" value="1"/>
</dbReference>
<evidence type="ECO:0000256" key="3">
    <source>
        <dbReference type="ARBA" id="ARBA00022490"/>
    </source>
</evidence>
<feature type="region of interest" description="Disordered" evidence="9">
    <location>
        <begin position="192"/>
        <end position="211"/>
    </location>
</feature>
<dbReference type="InterPro" id="IPR027267">
    <property type="entry name" value="AH/BAR_dom_sf"/>
</dbReference>
<feature type="compositionally biased region" description="Polar residues" evidence="9">
    <location>
        <begin position="381"/>
        <end position="409"/>
    </location>
</feature>
<dbReference type="GO" id="GO:0005856">
    <property type="term" value="C:cytoskeleton"/>
    <property type="evidence" value="ECO:0007669"/>
    <property type="project" value="UniProtKB-SubCell"/>
</dbReference>
<dbReference type="InterPro" id="IPR027681">
    <property type="entry name" value="IRSp53/IRTKS/Pinkbar"/>
</dbReference>
<reference evidence="12 13" key="1">
    <citation type="journal article" date="2018" name="Nat. Ecol. Evol.">
        <title>Shark genomes provide insights into elasmobranch evolution and the origin of vertebrates.</title>
        <authorList>
            <person name="Hara Y"/>
            <person name="Yamaguchi K"/>
            <person name="Onimaru K"/>
            <person name="Kadota M"/>
            <person name="Koyanagi M"/>
            <person name="Keeley SD"/>
            <person name="Tatsumi K"/>
            <person name="Tanaka K"/>
            <person name="Motone F"/>
            <person name="Kageyama Y"/>
            <person name="Nozu R"/>
            <person name="Adachi N"/>
            <person name="Nishimura O"/>
            <person name="Nakagawa R"/>
            <person name="Tanegashima C"/>
            <person name="Kiyatake I"/>
            <person name="Matsumoto R"/>
            <person name="Murakumo K"/>
            <person name="Nishida K"/>
            <person name="Terakita A"/>
            <person name="Kuratani S"/>
            <person name="Sato K"/>
            <person name="Hyodo S Kuraku.S."/>
        </authorList>
    </citation>
    <scope>NUCLEOTIDE SEQUENCE [LARGE SCALE GENOMIC DNA]</scope>
</reference>
<comment type="subcellular location">
    <subcellularLocation>
        <location evidence="1">Cytoplasm</location>
        <location evidence="1">Cytoskeleton</location>
    </subcellularLocation>
</comment>